<protein>
    <submittedName>
        <fullName evidence="2">Bile acid:sodium symporter family protein</fullName>
    </submittedName>
</protein>
<dbReference type="InterPro" id="IPR038770">
    <property type="entry name" value="Na+/solute_symporter_sf"/>
</dbReference>
<dbReference type="PANTHER" id="PTHR18640:SF5">
    <property type="entry name" value="SODIUM_BILE ACID COTRANSPORTER 7"/>
    <property type="match status" value="1"/>
</dbReference>
<evidence type="ECO:0000313" key="2">
    <source>
        <dbReference type="EMBL" id="MEZ2740924.1"/>
    </source>
</evidence>
<dbReference type="Proteomes" id="UP001567350">
    <property type="component" value="Unassembled WGS sequence"/>
</dbReference>
<accession>A0ABV4IJ37</accession>
<proteinExistence type="predicted"/>
<dbReference type="PIRSF" id="PIRSF026166">
    <property type="entry name" value="UCP026166"/>
    <property type="match status" value="1"/>
</dbReference>
<feature type="transmembrane region" description="Helical" evidence="1">
    <location>
        <begin position="230"/>
        <end position="252"/>
    </location>
</feature>
<feature type="transmembrane region" description="Helical" evidence="1">
    <location>
        <begin position="166"/>
        <end position="184"/>
    </location>
</feature>
<organism evidence="2 3">
    <name type="scientific">Comamonas jiangduensis</name>
    <dbReference type="NCBI Taxonomy" id="1194168"/>
    <lineage>
        <taxon>Bacteria</taxon>
        <taxon>Pseudomonadati</taxon>
        <taxon>Pseudomonadota</taxon>
        <taxon>Betaproteobacteria</taxon>
        <taxon>Burkholderiales</taxon>
        <taxon>Comamonadaceae</taxon>
        <taxon>Comamonas</taxon>
    </lineage>
</organism>
<feature type="transmembrane region" description="Helical" evidence="1">
    <location>
        <begin position="205"/>
        <end position="224"/>
    </location>
</feature>
<feature type="transmembrane region" description="Helical" evidence="1">
    <location>
        <begin position="100"/>
        <end position="123"/>
    </location>
</feature>
<evidence type="ECO:0000256" key="1">
    <source>
        <dbReference type="SAM" id="Phobius"/>
    </source>
</evidence>
<dbReference type="InterPro" id="IPR016833">
    <property type="entry name" value="Put_Na-Bile_cotransptr"/>
</dbReference>
<reference evidence="2 3" key="1">
    <citation type="submission" date="2024-08" db="EMBL/GenBank/DDBJ databases">
        <authorList>
            <person name="Feng Z."/>
            <person name="Ronholm J."/>
        </authorList>
    </citation>
    <scope>NUCLEOTIDE SEQUENCE [LARGE SCALE GENOMIC DNA]</scope>
    <source>
        <strain evidence="2 3">4-AB0-8</strain>
    </source>
</reference>
<sequence length="326" mass="34735">MSFLARFRPDNFTLALAGTVLLASLIPASGNFAQLLERVTSAVILVLFFLHGSKLSRQAIWAGIGHWRLHLLVTATTFAFFPLLGWLLKPALQFLLPPELVLGVLFLCALPATVQSAIALTGLARGNIPAAVCSASGSTLMGIVFTPILVGLLLSHSTSAGNPLDAMGKIAAQLLLPFVIGHLLRPWTSGLLQRVGNKIKIVDQGSILLVVYSAFSGAVVAGLWQQMPLVSMLTLFLVCALILACSMAWCIWASRRFGFTTADEATILFCGAQKSLVSGIPMAKVLFAASVVGPMVLPVMLFHPMQLMVSAMIAGRYQRKAGNPVI</sequence>
<keyword evidence="1" id="KW-1133">Transmembrane helix</keyword>
<dbReference type="EMBL" id="JBGJLR010000025">
    <property type="protein sequence ID" value="MEZ2740924.1"/>
    <property type="molecule type" value="Genomic_DNA"/>
</dbReference>
<dbReference type="RefSeq" id="WP_370894116.1">
    <property type="nucleotide sequence ID" value="NZ_JBGJLR010000025.1"/>
</dbReference>
<keyword evidence="3" id="KW-1185">Reference proteome</keyword>
<feature type="transmembrane region" description="Helical" evidence="1">
    <location>
        <begin position="130"/>
        <end position="154"/>
    </location>
</feature>
<gene>
    <name evidence="2" type="ORF">ACBP88_15995</name>
</gene>
<dbReference type="Gene3D" id="1.20.1530.20">
    <property type="match status" value="1"/>
</dbReference>
<name>A0ABV4IJ37_9BURK</name>
<keyword evidence="1" id="KW-0812">Transmembrane</keyword>
<comment type="caution">
    <text evidence="2">The sequence shown here is derived from an EMBL/GenBank/DDBJ whole genome shotgun (WGS) entry which is preliminary data.</text>
</comment>
<keyword evidence="1" id="KW-0472">Membrane</keyword>
<dbReference type="Pfam" id="PF13593">
    <property type="entry name" value="SBF_like"/>
    <property type="match status" value="1"/>
</dbReference>
<feature type="transmembrane region" description="Helical" evidence="1">
    <location>
        <begin position="67"/>
        <end position="88"/>
    </location>
</feature>
<feature type="transmembrane region" description="Helical" evidence="1">
    <location>
        <begin position="283"/>
        <end position="302"/>
    </location>
</feature>
<feature type="transmembrane region" description="Helical" evidence="1">
    <location>
        <begin position="38"/>
        <end position="55"/>
    </location>
</feature>
<dbReference type="PANTHER" id="PTHR18640">
    <property type="entry name" value="SOLUTE CARRIER FAMILY 10 MEMBER 7"/>
    <property type="match status" value="1"/>
</dbReference>
<evidence type="ECO:0000313" key="3">
    <source>
        <dbReference type="Proteomes" id="UP001567350"/>
    </source>
</evidence>